<gene>
    <name evidence="1" type="ORF">YS162-GM000013</name>
</gene>
<sequence length="69" mass="7803">MFFSQANQTNVMDTVNNLVKQLDISSNSAKLSNFGKKLANSKEVWIMILDSDSGEEIYEYKKPSEVPTQ</sequence>
<dbReference type="EMBL" id="MK211818">
    <property type="protein sequence ID" value="QID26274.1"/>
    <property type="molecule type" value="Genomic_DNA"/>
</dbReference>
<proteinExistence type="predicted"/>
<name>A0A6G6AWE9_STRSU</name>
<protein>
    <submittedName>
        <fullName evidence="1">Uncharacterized protein</fullName>
    </submittedName>
</protein>
<reference evidence="1" key="1">
    <citation type="submission" date="2018-11" db="EMBL/GenBank/DDBJ databases">
        <title>Characterization of mobile element carrying drug resistance determinants of Streptococcus suis from China.</title>
        <authorList>
            <person name="Zheng H."/>
        </authorList>
    </citation>
    <scope>NUCLEOTIDE SEQUENCE</scope>
</reference>
<evidence type="ECO:0000313" key="1">
    <source>
        <dbReference type="EMBL" id="QID26274.1"/>
    </source>
</evidence>
<dbReference type="AlphaFoldDB" id="A0A6G6AWE9"/>
<accession>A0A6G6AWE9</accession>
<organism evidence="1">
    <name type="scientific">Streptococcus suis</name>
    <dbReference type="NCBI Taxonomy" id="1307"/>
    <lineage>
        <taxon>Bacteria</taxon>
        <taxon>Bacillati</taxon>
        <taxon>Bacillota</taxon>
        <taxon>Bacilli</taxon>
        <taxon>Lactobacillales</taxon>
        <taxon>Streptococcaceae</taxon>
        <taxon>Streptococcus</taxon>
    </lineage>
</organism>